<dbReference type="CDD" id="cd08659">
    <property type="entry name" value="M20_ArgE_DapE-like"/>
    <property type="match status" value="1"/>
</dbReference>
<evidence type="ECO:0000256" key="6">
    <source>
        <dbReference type="ARBA" id="ARBA00016853"/>
    </source>
</evidence>
<evidence type="ECO:0000256" key="12">
    <source>
        <dbReference type="ARBA" id="ARBA00023154"/>
    </source>
</evidence>
<comment type="similarity">
    <text evidence="4">Belongs to the peptidase M20A family.</text>
</comment>
<evidence type="ECO:0000256" key="10">
    <source>
        <dbReference type="ARBA" id="ARBA00022833"/>
    </source>
</evidence>
<dbReference type="SUPFAM" id="SSF53187">
    <property type="entry name" value="Zn-dependent exopeptidases"/>
    <property type="match status" value="1"/>
</dbReference>
<keyword evidence="7" id="KW-0028">Amino-acid biosynthesis</keyword>
<dbReference type="GO" id="GO:0009089">
    <property type="term" value="P:lysine biosynthetic process via diaminopimelate"/>
    <property type="evidence" value="ECO:0007669"/>
    <property type="project" value="UniProtKB-UniPathway"/>
</dbReference>
<dbReference type="GO" id="GO:0009014">
    <property type="term" value="F:succinyl-diaminopimelate desuccinylase activity"/>
    <property type="evidence" value="ECO:0007669"/>
    <property type="project" value="UniProtKB-EC"/>
</dbReference>
<evidence type="ECO:0000256" key="8">
    <source>
        <dbReference type="ARBA" id="ARBA00022723"/>
    </source>
</evidence>
<dbReference type="EC" id="3.5.1.18" evidence="5"/>
<dbReference type="PROSITE" id="PS00758">
    <property type="entry name" value="ARGE_DAPE_CPG2_1"/>
    <property type="match status" value="1"/>
</dbReference>
<protein>
    <recommendedName>
        <fullName evidence="6">Probable succinyl-diaminopimelate desuccinylase</fullName>
        <ecNumber evidence="5">3.5.1.18</ecNumber>
    </recommendedName>
</protein>
<evidence type="ECO:0000256" key="1">
    <source>
        <dbReference type="ARBA" id="ARBA00001941"/>
    </source>
</evidence>
<dbReference type="InterPro" id="IPR050072">
    <property type="entry name" value="Peptidase_M20A"/>
</dbReference>
<keyword evidence="13" id="KW-0170">Cobalt</keyword>
<comment type="caution">
    <text evidence="16">The sequence shown here is derived from an EMBL/GenBank/DDBJ whole genome shotgun (WGS) entry which is preliminary data.</text>
</comment>
<evidence type="ECO:0000256" key="7">
    <source>
        <dbReference type="ARBA" id="ARBA00022605"/>
    </source>
</evidence>
<keyword evidence="10" id="KW-0862">Zinc</keyword>
<dbReference type="InterPro" id="IPR001261">
    <property type="entry name" value="ArgE/DapE_CS"/>
</dbReference>
<dbReference type="Proteomes" id="UP000014252">
    <property type="component" value="Unassembled WGS sequence"/>
</dbReference>
<comment type="cofactor">
    <cofactor evidence="1">
        <name>Co(2+)</name>
        <dbReference type="ChEBI" id="CHEBI:48828"/>
    </cofactor>
</comment>
<dbReference type="NCBIfam" id="NF006365">
    <property type="entry name" value="PRK08588.1"/>
    <property type="match status" value="1"/>
</dbReference>
<gene>
    <name evidence="16" type="ORF">Lpp71_11540</name>
</gene>
<dbReference type="GO" id="GO:0019877">
    <property type="term" value="P:diaminopimelate biosynthetic process"/>
    <property type="evidence" value="ECO:0007669"/>
    <property type="project" value="UniProtKB-KW"/>
</dbReference>
<dbReference type="InterPro" id="IPR011650">
    <property type="entry name" value="Peptidase_M20_dimer"/>
</dbReference>
<keyword evidence="11" id="KW-0220">Diaminopimelate biosynthesis</keyword>
<evidence type="ECO:0000313" key="16">
    <source>
        <dbReference type="EMBL" id="EPC72135.1"/>
    </source>
</evidence>
<evidence type="ECO:0000256" key="13">
    <source>
        <dbReference type="ARBA" id="ARBA00023285"/>
    </source>
</evidence>
<dbReference type="AlphaFoldDB" id="A0A8E0MD32"/>
<keyword evidence="8" id="KW-0479">Metal-binding</keyword>
<organism evidence="16 17">
    <name type="scientific">Lacticaseibacillus paracasei subsp. paracasei Lpp71</name>
    <dbReference type="NCBI Taxonomy" id="1256207"/>
    <lineage>
        <taxon>Bacteria</taxon>
        <taxon>Bacillati</taxon>
        <taxon>Bacillota</taxon>
        <taxon>Bacilli</taxon>
        <taxon>Lactobacillales</taxon>
        <taxon>Lactobacillaceae</taxon>
        <taxon>Lacticaseibacillus</taxon>
    </lineage>
</organism>
<dbReference type="SUPFAM" id="SSF55031">
    <property type="entry name" value="Bacterial exopeptidase dimerisation domain"/>
    <property type="match status" value="1"/>
</dbReference>
<evidence type="ECO:0000256" key="2">
    <source>
        <dbReference type="ARBA" id="ARBA00001947"/>
    </source>
</evidence>
<evidence type="ECO:0000256" key="14">
    <source>
        <dbReference type="ARBA" id="ARBA00051301"/>
    </source>
</evidence>
<dbReference type="Pfam" id="PF07687">
    <property type="entry name" value="M20_dimer"/>
    <property type="match status" value="1"/>
</dbReference>
<dbReference type="PANTHER" id="PTHR43808">
    <property type="entry name" value="ACETYLORNITHINE DEACETYLASE"/>
    <property type="match status" value="1"/>
</dbReference>
<name>A0A8E0MD32_LACPA</name>
<dbReference type="InterPro" id="IPR036264">
    <property type="entry name" value="Bact_exopeptidase_dim_dom"/>
</dbReference>
<evidence type="ECO:0000256" key="4">
    <source>
        <dbReference type="ARBA" id="ARBA00006247"/>
    </source>
</evidence>
<evidence type="ECO:0000256" key="3">
    <source>
        <dbReference type="ARBA" id="ARBA00005130"/>
    </source>
</evidence>
<dbReference type="InterPro" id="IPR010182">
    <property type="entry name" value="ArgE/DapE"/>
</dbReference>
<dbReference type="InterPro" id="IPR002933">
    <property type="entry name" value="Peptidase_M20"/>
</dbReference>
<dbReference type="NCBIfam" id="TIGR01910">
    <property type="entry name" value="DapE-ArgE"/>
    <property type="match status" value="1"/>
</dbReference>
<dbReference type="UniPathway" id="UPA00034">
    <property type="reaction ID" value="UER00021"/>
</dbReference>
<dbReference type="PANTHER" id="PTHR43808:SF8">
    <property type="entry name" value="PEPTIDASE M20 DIMERISATION DOMAIN-CONTAINING PROTEIN"/>
    <property type="match status" value="1"/>
</dbReference>
<feature type="domain" description="Peptidase M20 dimerisation" evidence="15">
    <location>
        <begin position="188"/>
        <end position="292"/>
    </location>
</feature>
<dbReference type="Pfam" id="PF01546">
    <property type="entry name" value="Peptidase_M20"/>
    <property type="match status" value="1"/>
</dbReference>
<evidence type="ECO:0000256" key="9">
    <source>
        <dbReference type="ARBA" id="ARBA00022801"/>
    </source>
</evidence>
<sequence>MLNKTRAQSLQQLTVATKDGAIMTEPIALLQKLIQINSVNGNELAVAKLLQAELEAADIPTKLIPYTEDRVNLIAELNHGDRVLGFTGHEDVVSPGDESAWTYPPFSGKIVNNVMYGRGTDDMKSGLAAMVLALIALKQSGFTHPIRLIATVGEEYGAMGARLLTEQGYADDLAGLVVGEPTTKILKYAHAGTVNYEIDSEGVSVHSSRPEKGVNAIDGLTTFAALEHHTFDKAPADPDLGPFRHSITVINGGDQVNTIPAHAFLRGNLRPTPSANIELVVKMLEDLVAHVNATTNAKLTLKVLHRFLPVHSDKTGHLVTSANAAIAAVTGKPAELAVAFGGTDASEFIKSTNHFDVIVYGPGDNHFSHQVNEHIDLNSYTTAIKIIKKLPSASSNKPR</sequence>
<keyword evidence="12" id="KW-0457">Lysine biosynthesis</keyword>
<evidence type="ECO:0000256" key="11">
    <source>
        <dbReference type="ARBA" id="ARBA00022915"/>
    </source>
</evidence>
<proteinExistence type="inferred from homology"/>
<dbReference type="Gene3D" id="3.40.630.10">
    <property type="entry name" value="Zn peptidases"/>
    <property type="match status" value="1"/>
</dbReference>
<dbReference type="Gene3D" id="3.30.70.360">
    <property type="match status" value="1"/>
</dbReference>
<evidence type="ECO:0000256" key="5">
    <source>
        <dbReference type="ARBA" id="ARBA00011921"/>
    </source>
</evidence>
<dbReference type="EMBL" id="ANKD01000578">
    <property type="protein sequence ID" value="EPC72135.1"/>
    <property type="molecule type" value="Genomic_DNA"/>
</dbReference>
<comment type="pathway">
    <text evidence="3">Amino-acid biosynthesis; L-lysine biosynthesis via DAP pathway; LL-2,6-diaminopimelate from (S)-tetrahydrodipicolinate (succinylase route): step 3/3.</text>
</comment>
<dbReference type="GO" id="GO:0046872">
    <property type="term" value="F:metal ion binding"/>
    <property type="evidence" value="ECO:0007669"/>
    <property type="project" value="UniProtKB-KW"/>
</dbReference>
<evidence type="ECO:0000259" key="15">
    <source>
        <dbReference type="Pfam" id="PF07687"/>
    </source>
</evidence>
<accession>A0A8E0MD32</accession>
<reference evidence="16 17" key="1">
    <citation type="journal article" date="2013" name="PLoS ONE">
        <title>Lactobacillus paracasei comparative genomics: towards species pan-genome definition and exploitation of diversity.</title>
        <authorList>
            <person name="Smokvina T."/>
            <person name="Wels M."/>
            <person name="Polka J."/>
            <person name="Chervaux C."/>
            <person name="Brisse S."/>
            <person name="Boekhorst J."/>
            <person name="van Hylckama Vlieg J.E."/>
            <person name="Siezen R.J."/>
        </authorList>
    </citation>
    <scope>NUCLEOTIDE SEQUENCE [LARGE SCALE GENOMIC DNA]</scope>
    <source>
        <strain evidence="16 17">Lpp71</strain>
    </source>
</reference>
<evidence type="ECO:0000313" key="17">
    <source>
        <dbReference type="Proteomes" id="UP000014252"/>
    </source>
</evidence>
<comment type="cofactor">
    <cofactor evidence="2">
        <name>Zn(2+)</name>
        <dbReference type="ChEBI" id="CHEBI:29105"/>
    </cofactor>
</comment>
<keyword evidence="9" id="KW-0378">Hydrolase</keyword>
<comment type="catalytic activity">
    <reaction evidence="14">
        <text>N-succinyl-(2S,6S)-2,6-diaminopimelate + H2O = (2S,6S)-2,6-diaminopimelate + succinate</text>
        <dbReference type="Rhea" id="RHEA:22608"/>
        <dbReference type="ChEBI" id="CHEBI:15377"/>
        <dbReference type="ChEBI" id="CHEBI:30031"/>
        <dbReference type="ChEBI" id="CHEBI:57609"/>
        <dbReference type="ChEBI" id="CHEBI:58087"/>
        <dbReference type="EC" id="3.5.1.18"/>
    </reaction>
</comment>